<evidence type="ECO:0000313" key="1">
    <source>
        <dbReference type="EMBL" id="MBO1360758.1"/>
    </source>
</evidence>
<keyword evidence="2" id="KW-1185">Reference proteome</keyword>
<accession>A0ABS3LXZ8</accession>
<protein>
    <submittedName>
        <fullName evidence="1">Phage portal protein</fullName>
    </submittedName>
</protein>
<dbReference type="EMBL" id="JAFVMF010000014">
    <property type="protein sequence ID" value="MBO1360758.1"/>
    <property type="molecule type" value="Genomic_DNA"/>
</dbReference>
<reference evidence="1 2" key="1">
    <citation type="submission" date="2021-03" db="EMBL/GenBank/DDBJ databases">
        <title>The complete genome sequence of Acetobacter sacchari TBRC 11175.</title>
        <authorList>
            <person name="Charoenyingcharoen P."/>
            <person name="Yukphan P."/>
        </authorList>
    </citation>
    <scope>NUCLEOTIDE SEQUENCE [LARGE SCALE GENOMIC DNA]</scope>
    <source>
        <strain evidence="1 2">TBRC 11175</strain>
    </source>
</reference>
<name>A0ABS3LXZ8_9PROT</name>
<sequence length="491" mass="54170">MFSNRLSARARELLALSRVLDGTLYDHIPHPFFKSCGADGSYIPINRRRPSVRTHLCNVVVEDSTSLLFNASHWPLVTARFDDGSDDPVREQKLHSIIFDSGIPSLMEQAAIIGSVGSVAILVQVVDNELVIEIKRTCYLEPTFSLSEPSRLVMVREQYVVDADSLNRSNIGYFEPGNYWFIRDFTEKETIWYQPVPVTDGVPVEENLIRDQDRSTTHSLGVTPIIWIKNLPAIDPTAPDGKSTFSAGIDAMIDADYLLSQTVRGLRYSADPTMVLSGDEYQMSGGISASLPKDPSYAISVPAGGDAKLLEINGTGATASLSMWEALRSLALEAMHGNRAQGDRVSAAQSGRAMELMCLGLTWLTGRLRRSYGESGLLSLLRLICKITESIPDVTISGKSYGPINSKNLSLIWPPWFEPTFGDMQTMAHAVQAARTANAVSMDTAVKMMRPATRVPHIHEEREKIMSDLAEHDQRLKALKAAVENRDTSEI</sequence>
<evidence type="ECO:0000313" key="2">
    <source>
        <dbReference type="Proteomes" id="UP000664771"/>
    </source>
</evidence>
<proteinExistence type="predicted"/>
<comment type="caution">
    <text evidence="1">The sequence shown here is derived from an EMBL/GenBank/DDBJ whole genome shotgun (WGS) entry which is preliminary data.</text>
</comment>
<organism evidence="1 2">
    <name type="scientific">Acetobacter sacchari</name>
    <dbReference type="NCBI Taxonomy" id="2661687"/>
    <lineage>
        <taxon>Bacteria</taxon>
        <taxon>Pseudomonadati</taxon>
        <taxon>Pseudomonadota</taxon>
        <taxon>Alphaproteobacteria</taxon>
        <taxon>Acetobacterales</taxon>
        <taxon>Acetobacteraceae</taxon>
        <taxon>Acetobacter</taxon>
    </lineage>
</organism>
<dbReference type="Proteomes" id="UP000664771">
    <property type="component" value="Unassembled WGS sequence"/>
</dbReference>
<gene>
    <name evidence="1" type="ORF">J2D73_13275</name>
</gene>